<feature type="region of interest" description="Disordered" evidence="1">
    <location>
        <begin position="24"/>
        <end position="62"/>
    </location>
</feature>
<reference evidence="3" key="1">
    <citation type="submission" date="2024-05" db="EMBL/GenBank/DDBJ databases">
        <title>Planctomycetes of the genus Singulisphaera possess chitinolytic capabilities.</title>
        <authorList>
            <person name="Ivanova A."/>
        </authorList>
    </citation>
    <scope>NUCLEOTIDE SEQUENCE</scope>
    <source>
        <strain evidence="3">Ch08T</strain>
    </source>
</reference>
<feature type="signal peptide" evidence="2">
    <location>
        <begin position="1"/>
        <end position="22"/>
    </location>
</feature>
<protein>
    <submittedName>
        <fullName evidence="3">Uncharacterized protein</fullName>
    </submittedName>
</protein>
<gene>
    <name evidence="3" type="ORF">V5E97_18280</name>
</gene>
<dbReference type="EMBL" id="CP155447">
    <property type="protein sequence ID" value="XBH07903.1"/>
    <property type="molecule type" value="Genomic_DNA"/>
</dbReference>
<feature type="region of interest" description="Disordered" evidence="1">
    <location>
        <begin position="280"/>
        <end position="305"/>
    </location>
</feature>
<feature type="compositionally biased region" description="Low complexity" evidence="1">
    <location>
        <begin position="29"/>
        <end position="44"/>
    </location>
</feature>
<proteinExistence type="predicted"/>
<evidence type="ECO:0000313" key="3">
    <source>
        <dbReference type="EMBL" id="XBH07903.1"/>
    </source>
</evidence>
<evidence type="ECO:0000256" key="1">
    <source>
        <dbReference type="SAM" id="MobiDB-lite"/>
    </source>
</evidence>
<feature type="chain" id="PRO_5043391847" evidence="2">
    <location>
        <begin position="23"/>
        <end position="305"/>
    </location>
</feature>
<evidence type="ECO:0000256" key="2">
    <source>
        <dbReference type="SAM" id="SignalP"/>
    </source>
</evidence>
<dbReference type="AlphaFoldDB" id="A0AAU7CSF4"/>
<name>A0AAU7CSF4_9BACT</name>
<keyword evidence="2" id="KW-0732">Signal</keyword>
<feature type="compositionally biased region" description="Basic residues" evidence="1">
    <location>
        <begin position="287"/>
        <end position="305"/>
    </location>
</feature>
<dbReference type="RefSeq" id="WP_406700740.1">
    <property type="nucleotide sequence ID" value="NZ_CP155447.1"/>
</dbReference>
<accession>A0AAU7CSF4</accession>
<organism evidence="3">
    <name type="scientific">Singulisphaera sp. Ch08</name>
    <dbReference type="NCBI Taxonomy" id="3120278"/>
    <lineage>
        <taxon>Bacteria</taxon>
        <taxon>Pseudomonadati</taxon>
        <taxon>Planctomycetota</taxon>
        <taxon>Planctomycetia</taxon>
        <taxon>Isosphaerales</taxon>
        <taxon>Isosphaeraceae</taxon>
        <taxon>Singulisphaera</taxon>
    </lineage>
</organism>
<sequence>MTFSALLALGWLGLAPAPPELAPPPPAPASAVAVPTPTSVHDSVPSPPPVGSAKPEAEAPAPTFTFTLGGKCENITPLTHGDAKGDGKVEVEAGDNQVKAVLGAAAGANVFVGFESTATESVHLVQEFEITCSDSSISQVYLTLESNLLGFLRSKHKASAGVRLASATIAPVGWATTPLAVNYQTVGVAGPNGCNGGPKGFKYETPLEPIKSPPMPLGRYVLHATFVVSASASGLLDAHSTAIFMAESEDLDAWEREHDPFKGDAHDDFGFSLTLKADAPPGYPAVTHRKMPKRISSRTRPRQTH</sequence>